<dbReference type="Proteomes" id="UP000181976">
    <property type="component" value="Unassembled WGS sequence"/>
</dbReference>
<dbReference type="Pfam" id="PF13412">
    <property type="entry name" value="HTH_24"/>
    <property type="match status" value="1"/>
</dbReference>
<dbReference type="Pfam" id="PF00480">
    <property type="entry name" value="ROK"/>
    <property type="match status" value="1"/>
</dbReference>
<comment type="similarity">
    <text evidence="1">Belongs to the ROK (NagC/XylR) family.</text>
</comment>
<evidence type="ECO:0000313" key="3">
    <source>
        <dbReference type="Proteomes" id="UP000181976"/>
    </source>
</evidence>
<keyword evidence="2" id="KW-0808">Transferase</keyword>
<keyword evidence="2" id="KW-0418">Kinase</keyword>
<dbReference type="OrthoDB" id="9810372at2"/>
<dbReference type="InterPro" id="IPR043129">
    <property type="entry name" value="ATPase_NBD"/>
</dbReference>
<organism evidence="2 3">
    <name type="scientific">Thermophagus xiamenensis</name>
    <dbReference type="NCBI Taxonomy" id="385682"/>
    <lineage>
        <taxon>Bacteria</taxon>
        <taxon>Pseudomonadati</taxon>
        <taxon>Bacteroidota</taxon>
        <taxon>Bacteroidia</taxon>
        <taxon>Marinilabiliales</taxon>
        <taxon>Marinilabiliaceae</taxon>
        <taxon>Thermophagus</taxon>
    </lineage>
</organism>
<dbReference type="InterPro" id="IPR000600">
    <property type="entry name" value="ROK"/>
</dbReference>
<dbReference type="Gene3D" id="1.10.10.10">
    <property type="entry name" value="Winged helix-like DNA-binding domain superfamily/Winged helix DNA-binding domain"/>
    <property type="match status" value="1"/>
</dbReference>
<dbReference type="InterPro" id="IPR049874">
    <property type="entry name" value="ROK_cs"/>
</dbReference>
<dbReference type="EMBL" id="FONA01000005">
    <property type="protein sequence ID" value="SFE02166.1"/>
    <property type="molecule type" value="Genomic_DNA"/>
</dbReference>
<gene>
    <name evidence="2" type="ORF">SAMN05444380_105131</name>
</gene>
<dbReference type="GO" id="GO:0016301">
    <property type="term" value="F:kinase activity"/>
    <property type="evidence" value="ECO:0007669"/>
    <property type="project" value="UniProtKB-KW"/>
</dbReference>
<protein>
    <submittedName>
        <fullName evidence="2">ROK family protein (Putative glucokinase)</fullName>
    </submittedName>
</protein>
<dbReference type="InterPro" id="IPR036388">
    <property type="entry name" value="WH-like_DNA-bd_sf"/>
</dbReference>
<dbReference type="FunCoup" id="A0A1I1X433">
    <property type="interactions" value="218"/>
</dbReference>
<evidence type="ECO:0000313" key="2">
    <source>
        <dbReference type="EMBL" id="SFE02166.1"/>
    </source>
</evidence>
<evidence type="ECO:0000256" key="1">
    <source>
        <dbReference type="ARBA" id="ARBA00006479"/>
    </source>
</evidence>
<dbReference type="STRING" id="385682.SAMN05444380_105131"/>
<dbReference type="InterPro" id="IPR036390">
    <property type="entry name" value="WH_DNA-bd_sf"/>
</dbReference>
<name>A0A1I1X433_9BACT</name>
<dbReference type="InParanoid" id="A0A1I1X433"/>
<dbReference type="RefSeq" id="WP_010526641.1">
    <property type="nucleotide sequence ID" value="NZ_AFSL01000014.1"/>
</dbReference>
<sequence>MPEDQPKGSAEYINRLNKIQVLNLIRESGEISRAEIVKKTGLSAPTVTRIVDNLINAEKLVEQVGVGISSGGRPPMIVRFNGEDSYVVGVDWGRTHIFGILSNLNGDVLEELDVQTESNDNFDEDLQSAIRLIEKLIKGSGIDTRKLHGIGVAAAGFINKKSDIIEYSPNFKWKNVDIRKPLAERFRVPVIVDNVSRVMAHGELLYGIGDHCKDFIFINVGYGIGAGIIVEGKSFTGYDGMAGEIGHNRIVSPAAGGLRCACGKMDCLECYSSGRGIAELAREKIKYYKDSALGRVSEITTEVIAEYARRGDELALQLFNQAADLLGISIASMANVFNPQAIVLGGKVIKAGNFFIERINRVFQREIIQQPSRKIKVIQSRLGDEAAVKGAVSLILREVLELNV</sequence>
<dbReference type="SUPFAM" id="SSF46785">
    <property type="entry name" value="Winged helix' DNA-binding domain"/>
    <property type="match status" value="1"/>
</dbReference>
<dbReference type="SUPFAM" id="SSF53067">
    <property type="entry name" value="Actin-like ATPase domain"/>
    <property type="match status" value="1"/>
</dbReference>
<dbReference type="Gene3D" id="3.30.420.40">
    <property type="match status" value="2"/>
</dbReference>
<keyword evidence="3" id="KW-1185">Reference proteome</keyword>
<dbReference type="PANTHER" id="PTHR18964:SF149">
    <property type="entry name" value="BIFUNCTIONAL UDP-N-ACETYLGLUCOSAMINE 2-EPIMERASE_N-ACETYLMANNOSAMINE KINASE"/>
    <property type="match status" value="1"/>
</dbReference>
<reference evidence="2 3" key="1">
    <citation type="submission" date="2016-10" db="EMBL/GenBank/DDBJ databases">
        <authorList>
            <person name="de Groot N.N."/>
        </authorList>
    </citation>
    <scope>NUCLEOTIDE SEQUENCE [LARGE SCALE GENOMIC DNA]</scope>
    <source>
        <strain evidence="2 3">DSM 19012</strain>
    </source>
</reference>
<accession>A0A1I1X433</accession>
<dbReference type="PROSITE" id="PS01125">
    <property type="entry name" value="ROK"/>
    <property type="match status" value="1"/>
</dbReference>
<proteinExistence type="inferred from homology"/>
<dbReference type="AlphaFoldDB" id="A0A1I1X433"/>
<dbReference type="eggNOG" id="COG1940">
    <property type="taxonomic scope" value="Bacteria"/>
</dbReference>
<dbReference type="PANTHER" id="PTHR18964">
    <property type="entry name" value="ROK (REPRESSOR, ORF, KINASE) FAMILY"/>
    <property type="match status" value="1"/>
</dbReference>